<dbReference type="InterPro" id="IPR036390">
    <property type="entry name" value="WH_DNA-bd_sf"/>
</dbReference>
<keyword evidence="2" id="KW-0238">DNA-binding</keyword>
<dbReference type="EMBL" id="CP145892">
    <property type="protein sequence ID" value="WWP22648.1"/>
    <property type="molecule type" value="Genomic_DNA"/>
</dbReference>
<dbReference type="AlphaFoldDB" id="A0ABD8AYU8"/>
<organism evidence="5 6">
    <name type="scientific">Paenibacillus amylolyticus</name>
    <dbReference type="NCBI Taxonomy" id="1451"/>
    <lineage>
        <taxon>Bacteria</taxon>
        <taxon>Bacillati</taxon>
        <taxon>Bacillota</taxon>
        <taxon>Bacilli</taxon>
        <taxon>Bacillales</taxon>
        <taxon>Paenibacillaceae</taxon>
        <taxon>Paenibacillus</taxon>
    </lineage>
</organism>
<dbReference type="InterPro" id="IPR000835">
    <property type="entry name" value="HTH_MarR-typ"/>
</dbReference>
<dbReference type="Proteomes" id="UP001364764">
    <property type="component" value="Chromosome"/>
</dbReference>
<dbReference type="InterPro" id="IPR023187">
    <property type="entry name" value="Tscrpt_reg_MarR-type_CS"/>
</dbReference>
<dbReference type="Pfam" id="PF12802">
    <property type="entry name" value="MarR_2"/>
    <property type="match status" value="1"/>
</dbReference>
<dbReference type="GeneID" id="93475975"/>
<protein>
    <submittedName>
        <fullName evidence="5">MarR family transcriptional regulator</fullName>
    </submittedName>
</protein>
<dbReference type="PROSITE" id="PS01117">
    <property type="entry name" value="HTH_MARR_1"/>
    <property type="match status" value="1"/>
</dbReference>
<dbReference type="SUPFAM" id="SSF46785">
    <property type="entry name" value="Winged helix' DNA-binding domain"/>
    <property type="match status" value="1"/>
</dbReference>
<evidence type="ECO:0000313" key="6">
    <source>
        <dbReference type="Proteomes" id="UP001364764"/>
    </source>
</evidence>
<dbReference type="PROSITE" id="PS50995">
    <property type="entry name" value="HTH_MARR_2"/>
    <property type="match status" value="1"/>
</dbReference>
<keyword evidence="1" id="KW-0805">Transcription regulation</keyword>
<gene>
    <name evidence="5" type="ORF">V6668_10880</name>
</gene>
<dbReference type="PANTHER" id="PTHR42756:SF1">
    <property type="entry name" value="TRANSCRIPTIONAL REPRESSOR OF EMRAB OPERON"/>
    <property type="match status" value="1"/>
</dbReference>
<dbReference type="PRINTS" id="PR00598">
    <property type="entry name" value="HTHMARR"/>
</dbReference>
<sequence length="148" mass="17110">MEARSSNHMDYTLEQSVGFMLGFTHRKAVALLATRFKPYDITTEQFSVLFNVDRGEGVNQKELAARVFKDQPTTARIIDLLEKKGWVERRTSEQDRRAYLLYLTTEGKALIDILVPIEREMNKELAEGISEDQMEAFKHTLSLINRNL</sequence>
<reference evidence="5 6" key="1">
    <citation type="submission" date="2024-02" db="EMBL/GenBank/DDBJ databases">
        <title>Complete sequences of two Paenibacillus sp. strains and one Lysinibacillus strain isolated from the environment on STAA medium highlight biotechnological potential.</title>
        <authorList>
            <person name="Attere S.A."/>
            <person name="Piche L.C."/>
            <person name="Intertaglia L."/>
            <person name="Lami R."/>
            <person name="Charette S.J."/>
            <person name="Vincent A.T."/>
        </authorList>
    </citation>
    <scope>NUCLEOTIDE SEQUENCE [LARGE SCALE GENOMIC DNA]</scope>
    <source>
        <strain evidence="5 6">Y5S-7</strain>
    </source>
</reference>
<dbReference type="GO" id="GO:0003677">
    <property type="term" value="F:DNA binding"/>
    <property type="evidence" value="ECO:0007669"/>
    <property type="project" value="UniProtKB-KW"/>
</dbReference>
<proteinExistence type="predicted"/>
<evidence type="ECO:0000256" key="3">
    <source>
        <dbReference type="ARBA" id="ARBA00023163"/>
    </source>
</evidence>
<evidence type="ECO:0000259" key="4">
    <source>
        <dbReference type="PROSITE" id="PS50995"/>
    </source>
</evidence>
<dbReference type="PANTHER" id="PTHR42756">
    <property type="entry name" value="TRANSCRIPTIONAL REGULATOR, MARR"/>
    <property type="match status" value="1"/>
</dbReference>
<dbReference type="GO" id="GO:0006355">
    <property type="term" value="P:regulation of DNA-templated transcription"/>
    <property type="evidence" value="ECO:0007669"/>
    <property type="project" value="UniProtKB-ARBA"/>
</dbReference>
<feature type="domain" description="HTH marR-type" evidence="4">
    <location>
        <begin position="14"/>
        <end position="146"/>
    </location>
</feature>
<evidence type="ECO:0000313" key="5">
    <source>
        <dbReference type="EMBL" id="WWP22648.1"/>
    </source>
</evidence>
<dbReference type="InterPro" id="IPR036388">
    <property type="entry name" value="WH-like_DNA-bd_sf"/>
</dbReference>
<accession>A0ABD8AYU8</accession>
<keyword evidence="3" id="KW-0804">Transcription</keyword>
<name>A0ABD8AYU8_PAEAM</name>
<evidence type="ECO:0000256" key="2">
    <source>
        <dbReference type="ARBA" id="ARBA00023125"/>
    </source>
</evidence>
<dbReference type="SMART" id="SM00347">
    <property type="entry name" value="HTH_MARR"/>
    <property type="match status" value="1"/>
</dbReference>
<dbReference type="Gene3D" id="1.10.10.10">
    <property type="entry name" value="Winged helix-like DNA-binding domain superfamily/Winged helix DNA-binding domain"/>
    <property type="match status" value="1"/>
</dbReference>
<dbReference type="RefSeq" id="WP_235200756.1">
    <property type="nucleotide sequence ID" value="NZ_CP107037.1"/>
</dbReference>
<evidence type="ECO:0000256" key="1">
    <source>
        <dbReference type="ARBA" id="ARBA00023015"/>
    </source>
</evidence>